<dbReference type="RefSeq" id="WP_144854574.1">
    <property type="nucleotide sequence ID" value="NZ_BAAAYT010000001.1"/>
</dbReference>
<gene>
    <name evidence="2" type="ORF">FB557_0051</name>
</gene>
<keyword evidence="3" id="KW-1185">Reference proteome</keyword>
<dbReference type="Pfam" id="PF01882">
    <property type="entry name" value="DUF58"/>
    <property type="match status" value="1"/>
</dbReference>
<organism evidence="2 3">
    <name type="scientific">Marihabitans asiaticum</name>
    <dbReference type="NCBI Taxonomy" id="415218"/>
    <lineage>
        <taxon>Bacteria</taxon>
        <taxon>Bacillati</taxon>
        <taxon>Actinomycetota</taxon>
        <taxon>Actinomycetes</taxon>
        <taxon>Micrococcales</taxon>
        <taxon>Intrasporangiaceae</taxon>
        <taxon>Marihabitans</taxon>
    </lineage>
</organism>
<evidence type="ECO:0000313" key="2">
    <source>
        <dbReference type="EMBL" id="TWD16528.1"/>
    </source>
</evidence>
<dbReference type="EMBL" id="VIUW01000001">
    <property type="protein sequence ID" value="TWD16528.1"/>
    <property type="molecule type" value="Genomic_DNA"/>
</dbReference>
<evidence type="ECO:0000313" key="3">
    <source>
        <dbReference type="Proteomes" id="UP000315628"/>
    </source>
</evidence>
<accession>A0A560WFZ7</accession>
<dbReference type="Proteomes" id="UP000315628">
    <property type="component" value="Unassembled WGS sequence"/>
</dbReference>
<dbReference type="InterPro" id="IPR002881">
    <property type="entry name" value="DUF58"/>
</dbReference>
<dbReference type="PANTHER" id="PTHR33608:SF6">
    <property type="entry name" value="BLL2464 PROTEIN"/>
    <property type="match status" value="1"/>
</dbReference>
<dbReference type="PANTHER" id="PTHR33608">
    <property type="entry name" value="BLL2464 PROTEIN"/>
    <property type="match status" value="1"/>
</dbReference>
<evidence type="ECO:0000259" key="1">
    <source>
        <dbReference type="Pfam" id="PF01882"/>
    </source>
</evidence>
<name>A0A560WFZ7_9MICO</name>
<dbReference type="OrthoDB" id="845740at2"/>
<comment type="caution">
    <text evidence="2">The sequence shown here is derived from an EMBL/GenBank/DDBJ whole genome shotgun (WGS) entry which is preliminary data.</text>
</comment>
<protein>
    <submittedName>
        <fullName evidence="2">Uncharacterized protein DUF58</fullName>
    </submittedName>
</protein>
<feature type="domain" description="DUF58" evidence="1">
    <location>
        <begin position="41"/>
        <end position="255"/>
    </location>
</feature>
<dbReference type="AlphaFoldDB" id="A0A560WFZ7"/>
<proteinExistence type="predicted"/>
<reference evidence="2 3" key="1">
    <citation type="submission" date="2019-06" db="EMBL/GenBank/DDBJ databases">
        <title>Sequencing the genomes of 1000 actinobacteria strains.</title>
        <authorList>
            <person name="Klenk H.-P."/>
        </authorList>
    </citation>
    <scope>NUCLEOTIDE SEQUENCE [LARGE SCALE GENOMIC DNA]</scope>
    <source>
        <strain evidence="2 3">DSM 18935</strain>
    </source>
</reference>
<sequence length="293" mass="32027">MGALVKEIKARLSIHVRRRSLALLEGGYASIHKGRSMDFDDLREYTAGDDVRDIDWKATARHGSTLIKRYVAERHFGLVIVLPGGREMSATTPAGERKVDVAVTAAGALGWLAVRHGDEVSMVSGAPGQIHATRSRAGEAHLESLLQEMHARCHDDSEPGDLVGLLGHVARHVTGRKILLVIADDGAVARDLEPVLRELRVRHELLWVSVGDIDPTAVPAGAQVRDVTSDHLLPALVEISPELGRSFAEAETARREELATLLRRLGASAARLESRDDVVPALIRLLERRRRGR</sequence>